<name>A0A835F8V7_9POAL</name>
<accession>A0A835F8V7</accession>
<feature type="domain" description="BURP" evidence="1">
    <location>
        <begin position="1"/>
        <end position="214"/>
    </location>
</feature>
<dbReference type="PROSITE" id="PS51277">
    <property type="entry name" value="BURP"/>
    <property type="match status" value="1"/>
</dbReference>
<dbReference type="Pfam" id="PF03181">
    <property type="entry name" value="BURP"/>
    <property type="match status" value="1"/>
</dbReference>
<dbReference type="InterPro" id="IPR044816">
    <property type="entry name" value="BURP"/>
</dbReference>
<proteinExistence type="predicted"/>
<gene>
    <name evidence="2" type="ORF">HU200_015795</name>
</gene>
<dbReference type="Proteomes" id="UP000636709">
    <property type="component" value="Unassembled WGS sequence"/>
</dbReference>
<dbReference type="OrthoDB" id="654134at2759"/>
<dbReference type="InterPro" id="IPR004873">
    <property type="entry name" value="BURP_dom"/>
</dbReference>
<evidence type="ECO:0000313" key="2">
    <source>
        <dbReference type="EMBL" id="KAF8731852.1"/>
    </source>
</evidence>
<comment type="caution">
    <text evidence="2">The sequence shown here is derived from an EMBL/GenBank/DDBJ whole genome shotgun (WGS) entry which is preliminary data.</text>
</comment>
<dbReference type="SMART" id="SM01045">
    <property type="entry name" value="BURP"/>
    <property type="match status" value="1"/>
</dbReference>
<dbReference type="EMBL" id="JACEFO010001605">
    <property type="protein sequence ID" value="KAF8731852.1"/>
    <property type="molecule type" value="Genomic_DNA"/>
</dbReference>
<dbReference type="PANTHER" id="PTHR31236">
    <property type="entry name" value="BURP DOMAIN PROTEIN USPL1-LIKE"/>
    <property type="match status" value="1"/>
</dbReference>
<reference evidence="2" key="1">
    <citation type="submission" date="2020-07" db="EMBL/GenBank/DDBJ databases">
        <title>Genome sequence and genetic diversity analysis of an under-domesticated orphan crop, white fonio (Digitaria exilis).</title>
        <authorList>
            <person name="Bennetzen J.L."/>
            <person name="Chen S."/>
            <person name="Ma X."/>
            <person name="Wang X."/>
            <person name="Yssel A.E.J."/>
            <person name="Chaluvadi S.R."/>
            <person name="Johnson M."/>
            <person name="Gangashetty P."/>
            <person name="Hamidou F."/>
            <person name="Sanogo M.D."/>
            <person name="Zwaenepoel A."/>
            <person name="Wallace J."/>
            <person name="Van De Peer Y."/>
            <person name="Van Deynze A."/>
        </authorList>
    </citation>
    <scope>NUCLEOTIDE SEQUENCE</scope>
    <source>
        <tissue evidence="2">Leaves</tissue>
    </source>
</reference>
<evidence type="ECO:0000259" key="1">
    <source>
        <dbReference type="PROSITE" id="PS51277"/>
    </source>
</evidence>
<organism evidence="2 3">
    <name type="scientific">Digitaria exilis</name>
    <dbReference type="NCBI Taxonomy" id="1010633"/>
    <lineage>
        <taxon>Eukaryota</taxon>
        <taxon>Viridiplantae</taxon>
        <taxon>Streptophyta</taxon>
        <taxon>Embryophyta</taxon>
        <taxon>Tracheophyta</taxon>
        <taxon>Spermatophyta</taxon>
        <taxon>Magnoliopsida</taxon>
        <taxon>Liliopsida</taxon>
        <taxon>Poales</taxon>
        <taxon>Poaceae</taxon>
        <taxon>PACMAD clade</taxon>
        <taxon>Panicoideae</taxon>
        <taxon>Panicodae</taxon>
        <taxon>Paniceae</taxon>
        <taxon>Anthephorinae</taxon>
        <taxon>Digitaria</taxon>
    </lineage>
</organism>
<protein>
    <recommendedName>
        <fullName evidence="1">BURP domain-containing protein</fullName>
    </recommendedName>
</protein>
<keyword evidence="3" id="KW-1185">Reference proteome</keyword>
<dbReference type="AlphaFoldDB" id="A0A835F8V7"/>
<dbReference type="PANTHER" id="PTHR31236:SF7">
    <property type="entry name" value="BURP DOMAIN-CONTAINING PROTEIN 10"/>
    <property type="match status" value="1"/>
</dbReference>
<evidence type="ECO:0000313" key="3">
    <source>
        <dbReference type="Proteomes" id="UP000636709"/>
    </source>
</evidence>
<sequence>MVTPFILPAASHAPFLRHEVAKSIPMSTENFTDILAMFMPASLEAAHDIWNTLDACEHPVLMGGERQGCATSIESMVELATAVLGTRDLHALSSSSNVPADGLQSSPRGYTVVSARTVVAGTKEGNKSMTCHGSAFPFAVFYCHSINPTRVYDVTLHPSTGGAAAEAMRVLAVCHLDTSGFDPANPFFVERGLKPGDIPLCHFLSRDTVVWMPAAAPPQAHGDGLLMASQ</sequence>